<reference evidence="3" key="1">
    <citation type="submission" date="2016-10" db="EMBL/GenBank/DDBJ databases">
        <authorList>
            <person name="Varghese N."/>
            <person name="Submissions S."/>
        </authorList>
    </citation>
    <scope>NUCLEOTIDE SEQUENCE [LARGE SCALE GENOMIC DNA]</scope>
    <source>
        <strain evidence="3">DSM 26348</strain>
    </source>
</reference>
<gene>
    <name evidence="2" type="ORF">SAMN05421753_11489</name>
</gene>
<evidence type="ECO:0000313" key="2">
    <source>
        <dbReference type="EMBL" id="SFI99686.1"/>
    </source>
</evidence>
<sequence length="294" mass="33722">MPAMLLDREEYVEQAHFFRVLRERLADNSPVQEVLAGLREEILATTRLPMAIDFLLGELQLKGHLGNGMARLGHYFAPFQTFIISSAEDEGARLDFAIALRILEREAHFRASPPVNLAALFIYQFECLARNRLGYDFGMVAISEDPAYPPVWKTWISRVRFELGTAEFADLVYAQSEQYVEDVRRQRRDPDYQPTTTMLFDANAGRIARANIGKDPLYMFAALQRQLGYPVVPRFLSNKTGPVLHPQTEMRLQRMEARMALIEQEQRGGLDITKFYQPGQPDQKPWNSEPEQAP</sequence>
<dbReference type="OrthoDB" id="251009at2"/>
<organism evidence="2 3">
    <name type="scientific">Planctomicrobium piriforme</name>
    <dbReference type="NCBI Taxonomy" id="1576369"/>
    <lineage>
        <taxon>Bacteria</taxon>
        <taxon>Pseudomonadati</taxon>
        <taxon>Planctomycetota</taxon>
        <taxon>Planctomycetia</taxon>
        <taxon>Planctomycetales</taxon>
        <taxon>Planctomycetaceae</taxon>
        <taxon>Planctomicrobium</taxon>
    </lineage>
</organism>
<evidence type="ECO:0000313" key="3">
    <source>
        <dbReference type="Proteomes" id="UP000199518"/>
    </source>
</evidence>
<dbReference type="RefSeq" id="WP_092052972.1">
    <property type="nucleotide sequence ID" value="NZ_FOQD01000014.1"/>
</dbReference>
<evidence type="ECO:0000256" key="1">
    <source>
        <dbReference type="SAM" id="MobiDB-lite"/>
    </source>
</evidence>
<feature type="region of interest" description="Disordered" evidence="1">
    <location>
        <begin position="273"/>
        <end position="294"/>
    </location>
</feature>
<dbReference type="EMBL" id="FOQD01000014">
    <property type="protein sequence ID" value="SFI99686.1"/>
    <property type="molecule type" value="Genomic_DNA"/>
</dbReference>
<dbReference type="Proteomes" id="UP000199518">
    <property type="component" value="Unassembled WGS sequence"/>
</dbReference>
<keyword evidence="3" id="KW-1185">Reference proteome</keyword>
<dbReference type="STRING" id="1576369.SAMN05421753_11489"/>
<dbReference type="AlphaFoldDB" id="A0A1I3MSL0"/>
<feature type="compositionally biased region" description="Polar residues" evidence="1">
    <location>
        <begin position="285"/>
        <end position="294"/>
    </location>
</feature>
<accession>A0A1I3MSL0</accession>
<protein>
    <submittedName>
        <fullName evidence="2">Uncharacterized protein</fullName>
    </submittedName>
</protein>
<proteinExistence type="predicted"/>
<name>A0A1I3MSL0_9PLAN</name>